<comment type="caution">
    <text evidence="2">The sequence shown here is derived from an EMBL/GenBank/DDBJ whole genome shotgun (WGS) entry which is preliminary data.</text>
</comment>
<keyword evidence="3" id="KW-1185">Reference proteome</keyword>
<evidence type="ECO:0000313" key="3">
    <source>
        <dbReference type="Proteomes" id="UP001239083"/>
    </source>
</evidence>
<evidence type="ECO:0000313" key="2">
    <source>
        <dbReference type="EMBL" id="MDQ0893297.1"/>
    </source>
</evidence>
<proteinExistence type="predicted"/>
<sequence length="146" mass="15693">MRVSQSQSKNPQTMKAETAAKKLGILLEAAPEEFRTGVVTRDELNSLLADPPEWLQVLRREGPHPRPVVAAKLGISNSGLTRGGIDEPLTTAQIKELLVAPPQWLVTERATQAAVRAEKIRVAERDKERAARNPRESGGGGGGSGV</sequence>
<feature type="region of interest" description="Disordered" evidence="1">
    <location>
        <begin position="121"/>
        <end position="146"/>
    </location>
</feature>
<reference evidence="2 3" key="1">
    <citation type="submission" date="2023-07" db="EMBL/GenBank/DDBJ databases">
        <title>Comparative genomics of wheat-associated soil bacteria to identify genetic determinants of phenazine resistance.</title>
        <authorList>
            <person name="Mouncey N."/>
        </authorList>
    </citation>
    <scope>NUCLEOTIDE SEQUENCE [LARGE SCALE GENOMIC DNA]</scope>
    <source>
        <strain evidence="2 3">V3I3</strain>
    </source>
</reference>
<dbReference type="InterPro" id="IPR046039">
    <property type="entry name" value="DUF5997"/>
</dbReference>
<feature type="compositionally biased region" description="Basic and acidic residues" evidence="1">
    <location>
        <begin position="121"/>
        <end position="135"/>
    </location>
</feature>
<dbReference type="Proteomes" id="UP001239083">
    <property type="component" value="Unassembled WGS sequence"/>
</dbReference>
<gene>
    <name evidence="2" type="ORF">QFZ26_000852</name>
</gene>
<organism evidence="2 3">
    <name type="scientific">Agromyces ramosus</name>
    <dbReference type="NCBI Taxonomy" id="33879"/>
    <lineage>
        <taxon>Bacteria</taxon>
        <taxon>Bacillati</taxon>
        <taxon>Actinomycetota</taxon>
        <taxon>Actinomycetes</taxon>
        <taxon>Micrococcales</taxon>
        <taxon>Microbacteriaceae</taxon>
        <taxon>Agromyces</taxon>
    </lineage>
</organism>
<protein>
    <submittedName>
        <fullName evidence="2">Uncharacterized protein</fullName>
    </submittedName>
</protein>
<dbReference type="Pfam" id="PF19460">
    <property type="entry name" value="DUF5997"/>
    <property type="match status" value="1"/>
</dbReference>
<feature type="compositionally biased region" description="Gly residues" evidence="1">
    <location>
        <begin position="137"/>
        <end position="146"/>
    </location>
</feature>
<evidence type="ECO:0000256" key="1">
    <source>
        <dbReference type="SAM" id="MobiDB-lite"/>
    </source>
</evidence>
<dbReference type="EMBL" id="JAUSYY010000001">
    <property type="protein sequence ID" value="MDQ0893297.1"/>
    <property type="molecule type" value="Genomic_DNA"/>
</dbReference>
<accession>A0ABU0R5D8</accession>
<name>A0ABU0R5D8_9MICO</name>